<sequence>MTLYTPMTESEIFPEQNNQNSNRLVINHQNRSVYVEKNKAGNYQIVQLLSTDPKDFMDPEYQPGSILSSQ</sequence>
<organism evidence="1 2">
    <name type="scientific">Virgibacillus phasianinus</name>
    <dbReference type="NCBI Taxonomy" id="2017483"/>
    <lineage>
        <taxon>Bacteria</taxon>
        <taxon>Bacillati</taxon>
        <taxon>Bacillota</taxon>
        <taxon>Bacilli</taxon>
        <taxon>Bacillales</taxon>
        <taxon>Bacillaceae</taxon>
        <taxon>Virgibacillus</taxon>
    </lineage>
</organism>
<reference evidence="1 2" key="1">
    <citation type="submission" date="2017-07" db="EMBL/GenBank/DDBJ databases">
        <title>Virgibacillus sp. LM2416.</title>
        <authorList>
            <person name="Tak E.J."/>
            <person name="Bae J.-W."/>
        </authorList>
    </citation>
    <scope>NUCLEOTIDE SEQUENCE [LARGE SCALE GENOMIC DNA]</scope>
    <source>
        <strain evidence="1 2">LM2416</strain>
    </source>
</reference>
<dbReference type="AlphaFoldDB" id="A0A220U664"/>
<dbReference type="OrthoDB" id="1683573at2"/>
<gene>
    <name evidence="1" type="ORF">CFK37_15575</name>
</gene>
<name>A0A220U664_9BACI</name>
<dbReference type="Pfam" id="PF14035">
    <property type="entry name" value="YlzJ"/>
    <property type="match status" value="1"/>
</dbReference>
<keyword evidence="2" id="KW-1185">Reference proteome</keyword>
<dbReference type="EMBL" id="CP022315">
    <property type="protein sequence ID" value="ASK63472.1"/>
    <property type="molecule type" value="Genomic_DNA"/>
</dbReference>
<dbReference type="KEGG" id="vil:CFK37_15575"/>
<evidence type="ECO:0000313" key="1">
    <source>
        <dbReference type="EMBL" id="ASK63472.1"/>
    </source>
</evidence>
<evidence type="ECO:0000313" key="2">
    <source>
        <dbReference type="Proteomes" id="UP000198312"/>
    </source>
</evidence>
<dbReference type="RefSeq" id="WP_089062731.1">
    <property type="nucleotide sequence ID" value="NZ_CP022315.1"/>
</dbReference>
<accession>A0A220U664</accession>
<proteinExistence type="predicted"/>
<dbReference type="Proteomes" id="UP000198312">
    <property type="component" value="Chromosome"/>
</dbReference>
<dbReference type="InterPro" id="IPR025619">
    <property type="entry name" value="YlzJ"/>
</dbReference>
<protein>
    <submittedName>
        <fullName evidence="1">Uncharacterized protein</fullName>
    </submittedName>
</protein>